<keyword evidence="1" id="KW-1133">Transmembrane helix</keyword>
<dbReference type="HOGENOM" id="CLU_2770708_0_0_9"/>
<evidence type="ECO:0000313" key="3">
    <source>
        <dbReference type="Proteomes" id="UP000003645"/>
    </source>
</evidence>
<dbReference type="EMBL" id="CP011013">
    <property type="protein sequence ID" value="AJT50306.1"/>
    <property type="molecule type" value="Genomic_DNA"/>
</dbReference>
<evidence type="ECO:0000313" key="2">
    <source>
        <dbReference type="EMBL" id="AJT50306.1"/>
    </source>
</evidence>
<sequence>MATRKIDSLTNPNQHDDLVERHANARLAQVEREKARTYQKNPRESWFGQLIMGVILLITLGLMLLGLFL</sequence>
<keyword evidence="1" id="KW-0472">Membrane</keyword>
<dbReference type="RefSeq" id="WP_006499264.1">
    <property type="nucleotide sequence ID" value="NZ_CP011013.1"/>
</dbReference>
<protein>
    <submittedName>
        <fullName evidence="2">Uncharacterized protein</fullName>
    </submittedName>
</protein>
<name>A0A0D4CK90_LIMMU</name>
<dbReference type="Proteomes" id="UP000003645">
    <property type="component" value="Chromosome"/>
</dbReference>
<keyword evidence="3" id="KW-1185">Reference proteome</keyword>
<organism evidence="2 3">
    <name type="scientific">Limosilactobacillus mucosae LM1</name>
    <dbReference type="NCBI Taxonomy" id="1130798"/>
    <lineage>
        <taxon>Bacteria</taxon>
        <taxon>Bacillati</taxon>
        <taxon>Bacillota</taxon>
        <taxon>Bacilli</taxon>
        <taxon>Lactobacillales</taxon>
        <taxon>Lactobacillaceae</taxon>
        <taxon>Limosilactobacillus</taxon>
    </lineage>
</organism>
<keyword evidence="1" id="KW-0812">Transmembrane</keyword>
<dbReference type="KEGG" id="lmu:LBLM1_04080"/>
<proteinExistence type="predicted"/>
<gene>
    <name evidence="2" type="ORF">LBLM1_04080</name>
</gene>
<dbReference type="AlphaFoldDB" id="A0A0D4CK90"/>
<evidence type="ECO:0000256" key="1">
    <source>
        <dbReference type="SAM" id="Phobius"/>
    </source>
</evidence>
<reference evidence="2 3" key="1">
    <citation type="journal article" date="2012" name="J. Bacteriol.">
        <title>Genome sequence of Lactobacillus mucosae LM1, isolated from piglet feces.</title>
        <authorList>
            <person name="Lee J.H."/>
            <person name="Valeriano V.D."/>
            <person name="Shin Y.R."/>
            <person name="Chae J.P."/>
            <person name="Kim G.B."/>
            <person name="Ham J.S."/>
            <person name="Chun J."/>
            <person name="Kang D.K."/>
        </authorList>
    </citation>
    <scope>NUCLEOTIDE SEQUENCE [LARGE SCALE GENOMIC DNA]</scope>
    <source>
        <strain evidence="2 3">LM1</strain>
    </source>
</reference>
<accession>A0A0D4CK90</accession>
<feature type="transmembrane region" description="Helical" evidence="1">
    <location>
        <begin position="46"/>
        <end position="68"/>
    </location>
</feature>